<gene>
    <name evidence="3" type="primary">LOC107273977</name>
</gene>
<protein>
    <submittedName>
        <fullName evidence="3">Uncharacterized protein LOC107273977</fullName>
    </submittedName>
</protein>
<keyword evidence="1" id="KW-0472">Membrane</keyword>
<keyword evidence="2" id="KW-1185">Reference proteome</keyword>
<evidence type="ECO:0000256" key="1">
    <source>
        <dbReference type="SAM" id="Phobius"/>
    </source>
</evidence>
<dbReference type="GeneID" id="107273977"/>
<sequence length="327" mass="37672">MNGINTPNHEVHQFRTAAQIASIYHRDENFERKSNISEIVHGTFHLCQLTVAVTLIVFHHVHHAANRIAQEQNKDVPTLPEEKNPVFIVFPACMMLSLILAILRFGTRKLVRRPAIPMTFSFVGAMFMFIGAISAMRHAEIHINIAESWILYDFWLSEKRERQLVNTVDVIQSGSSNVSFNDAPTVSRESSNERRRCIKTKDKKNKNQKYDMQEQPGILDPVVTLDKLPSYRQGSQMDVQSFKFVRKNAIFCTGDVTATIYLHSVNNISSVGNRKFRSRTYEHILLLRRPVHVHEYEVFHEETNARVPSRSRDVNPISGITYYVHTI</sequence>
<proteinExistence type="predicted"/>
<accession>A0AAJ7W745</accession>
<name>A0AAJ7W745_CEPCN</name>
<evidence type="ECO:0000313" key="3">
    <source>
        <dbReference type="RefSeq" id="XP_024947033.1"/>
    </source>
</evidence>
<organism evidence="2 3">
    <name type="scientific">Cephus cinctus</name>
    <name type="common">Wheat stem sawfly</name>
    <dbReference type="NCBI Taxonomy" id="211228"/>
    <lineage>
        <taxon>Eukaryota</taxon>
        <taxon>Metazoa</taxon>
        <taxon>Ecdysozoa</taxon>
        <taxon>Arthropoda</taxon>
        <taxon>Hexapoda</taxon>
        <taxon>Insecta</taxon>
        <taxon>Pterygota</taxon>
        <taxon>Neoptera</taxon>
        <taxon>Endopterygota</taxon>
        <taxon>Hymenoptera</taxon>
        <taxon>Cephoidea</taxon>
        <taxon>Cephidae</taxon>
        <taxon>Cephus</taxon>
    </lineage>
</organism>
<evidence type="ECO:0000313" key="2">
    <source>
        <dbReference type="Proteomes" id="UP000694920"/>
    </source>
</evidence>
<reference evidence="3" key="1">
    <citation type="submission" date="2025-08" db="UniProtKB">
        <authorList>
            <consortium name="RefSeq"/>
        </authorList>
    </citation>
    <scope>IDENTIFICATION</scope>
</reference>
<keyword evidence="1" id="KW-1133">Transmembrane helix</keyword>
<feature type="transmembrane region" description="Helical" evidence="1">
    <location>
        <begin position="86"/>
        <end position="103"/>
    </location>
</feature>
<dbReference type="AlphaFoldDB" id="A0AAJ7W745"/>
<dbReference type="RefSeq" id="XP_024947033.1">
    <property type="nucleotide sequence ID" value="XM_025091265.1"/>
</dbReference>
<dbReference type="KEGG" id="ccin:107273977"/>
<keyword evidence="1" id="KW-0812">Transmembrane</keyword>
<feature type="transmembrane region" description="Helical" evidence="1">
    <location>
        <begin position="115"/>
        <end position="136"/>
    </location>
</feature>
<dbReference type="Proteomes" id="UP000694920">
    <property type="component" value="Unplaced"/>
</dbReference>